<protein>
    <submittedName>
        <fullName evidence="1">Uncharacterized protein</fullName>
    </submittedName>
</protein>
<evidence type="ECO:0000313" key="2">
    <source>
        <dbReference type="Proteomes" id="UP001603857"/>
    </source>
</evidence>
<sequence length="56" mass="6727">MERANLYIETKFTQNITQLAKTNYVREHYFIRKTVPCIMKIVHLICTCKMYQLKAS</sequence>
<proteinExistence type="predicted"/>
<organism evidence="1 2">
    <name type="scientific">Flemingia macrophylla</name>
    <dbReference type="NCBI Taxonomy" id="520843"/>
    <lineage>
        <taxon>Eukaryota</taxon>
        <taxon>Viridiplantae</taxon>
        <taxon>Streptophyta</taxon>
        <taxon>Embryophyta</taxon>
        <taxon>Tracheophyta</taxon>
        <taxon>Spermatophyta</taxon>
        <taxon>Magnoliopsida</taxon>
        <taxon>eudicotyledons</taxon>
        <taxon>Gunneridae</taxon>
        <taxon>Pentapetalae</taxon>
        <taxon>rosids</taxon>
        <taxon>fabids</taxon>
        <taxon>Fabales</taxon>
        <taxon>Fabaceae</taxon>
        <taxon>Papilionoideae</taxon>
        <taxon>50 kb inversion clade</taxon>
        <taxon>NPAAA clade</taxon>
        <taxon>indigoferoid/millettioid clade</taxon>
        <taxon>Phaseoleae</taxon>
        <taxon>Flemingia</taxon>
    </lineage>
</organism>
<dbReference type="Proteomes" id="UP001603857">
    <property type="component" value="Unassembled WGS sequence"/>
</dbReference>
<gene>
    <name evidence="1" type="ORF">Fmac_019831</name>
</gene>
<dbReference type="EMBL" id="JBGMDY010000006">
    <property type="protein sequence ID" value="KAL2332250.1"/>
    <property type="molecule type" value="Genomic_DNA"/>
</dbReference>
<accession>A0ABD1M8W2</accession>
<reference evidence="1 2" key="1">
    <citation type="submission" date="2024-08" db="EMBL/GenBank/DDBJ databases">
        <title>Insights into the chromosomal genome structure of Flemingia macrophylla.</title>
        <authorList>
            <person name="Ding Y."/>
            <person name="Zhao Y."/>
            <person name="Bi W."/>
            <person name="Wu M."/>
            <person name="Zhao G."/>
            <person name="Gong Y."/>
            <person name="Li W."/>
            <person name="Zhang P."/>
        </authorList>
    </citation>
    <scope>NUCLEOTIDE SEQUENCE [LARGE SCALE GENOMIC DNA]</scope>
    <source>
        <strain evidence="1">DYQJB</strain>
        <tissue evidence="1">Leaf</tissue>
    </source>
</reference>
<comment type="caution">
    <text evidence="1">The sequence shown here is derived from an EMBL/GenBank/DDBJ whole genome shotgun (WGS) entry which is preliminary data.</text>
</comment>
<dbReference type="AlphaFoldDB" id="A0ABD1M8W2"/>
<evidence type="ECO:0000313" key="1">
    <source>
        <dbReference type="EMBL" id="KAL2332250.1"/>
    </source>
</evidence>
<name>A0ABD1M8W2_9FABA</name>
<keyword evidence="2" id="KW-1185">Reference proteome</keyword>